<organism evidence="2 3">
    <name type="scientific">Flavobacterium noncentrifugens</name>
    <dbReference type="NCBI Taxonomy" id="1128970"/>
    <lineage>
        <taxon>Bacteria</taxon>
        <taxon>Pseudomonadati</taxon>
        <taxon>Bacteroidota</taxon>
        <taxon>Flavobacteriia</taxon>
        <taxon>Flavobacteriales</taxon>
        <taxon>Flavobacteriaceae</taxon>
        <taxon>Flavobacterium</taxon>
    </lineage>
</organism>
<dbReference type="STRING" id="1128970.SAMN04487935_2522"/>
<dbReference type="EMBL" id="FNEZ01000003">
    <property type="protein sequence ID" value="SDK07703.1"/>
    <property type="molecule type" value="Genomic_DNA"/>
</dbReference>
<dbReference type="InterPro" id="IPR021953">
    <property type="entry name" value="DUF3570"/>
</dbReference>
<sequence>MEEKQAEAVAAINMRKITILMAFLFASFANAQQDSTVVYKKRVLESAEIEFLGSYYKQDGSHSAVGGGIGTEKLTDLTSNIILSVPMGDDGVLTIDAGFSAYTSASSSNINPFVSDGTITGINNGGNTTGASKKLWGESNSKDSDKAIAENAAGPYGTPWIESTGASRKDVLTAVSLNYSHSSDDRNQIWSASLSASKEYDYQSFGVGLGYARLFNNKNTELNIKASAYLDKWMPIYPTELHEYSLYGLNFQNNSYFNGVTIVDQYGATTKNYLPKAFHEFENKKRNSYAVSLGLSQILTKKLQFSIFMDVLYQEGLLSTPYHRIYFADKANYYIGKPRYIPIYTTPENVGLFQLADDTEKLPDTRFKIPFGARLNYYINERFVIRTYYRYYADDWGLEAHTANIEIPYKISDRFTIFPMYRFYTQQAVRYYAGYEKHYSFERFYTSDYDLASFDSHQYGFGLSYSDILTRAKILKFGLKNIDFRYNRYERSDNLKADIFTIGIKFVQ</sequence>
<feature type="chain" id="PRO_5011495477" description="DUF3570 domain-containing protein" evidence="1">
    <location>
        <begin position="32"/>
        <end position="508"/>
    </location>
</feature>
<reference evidence="2 3" key="1">
    <citation type="submission" date="2016-10" db="EMBL/GenBank/DDBJ databases">
        <authorList>
            <person name="de Groot N.N."/>
        </authorList>
    </citation>
    <scope>NUCLEOTIDE SEQUENCE [LARGE SCALE GENOMIC DNA]</scope>
    <source>
        <strain evidence="2 3">CGMCC 1.10076</strain>
    </source>
</reference>
<keyword evidence="1" id="KW-0732">Signal</keyword>
<protein>
    <recommendedName>
        <fullName evidence="4">DUF3570 domain-containing protein</fullName>
    </recommendedName>
</protein>
<dbReference type="Proteomes" id="UP000199580">
    <property type="component" value="Unassembled WGS sequence"/>
</dbReference>
<proteinExistence type="predicted"/>
<keyword evidence="3" id="KW-1185">Reference proteome</keyword>
<evidence type="ECO:0000256" key="1">
    <source>
        <dbReference type="SAM" id="SignalP"/>
    </source>
</evidence>
<evidence type="ECO:0008006" key="4">
    <source>
        <dbReference type="Google" id="ProtNLM"/>
    </source>
</evidence>
<evidence type="ECO:0000313" key="2">
    <source>
        <dbReference type="EMBL" id="SDK07703.1"/>
    </source>
</evidence>
<name>A0A1G8YY44_9FLAO</name>
<accession>A0A1G8YY44</accession>
<evidence type="ECO:0000313" key="3">
    <source>
        <dbReference type="Proteomes" id="UP000199580"/>
    </source>
</evidence>
<feature type="signal peptide" evidence="1">
    <location>
        <begin position="1"/>
        <end position="31"/>
    </location>
</feature>
<dbReference type="AlphaFoldDB" id="A0A1G8YY44"/>
<dbReference type="Pfam" id="PF12094">
    <property type="entry name" value="DUF3570"/>
    <property type="match status" value="1"/>
</dbReference>
<gene>
    <name evidence="2" type="ORF">SAMN04487935_2522</name>
</gene>